<dbReference type="HOGENOM" id="CLU_052647_0_0_10"/>
<dbReference type="Proteomes" id="UP000011058">
    <property type="component" value="Chromosome"/>
</dbReference>
<dbReference type="InterPro" id="IPR000524">
    <property type="entry name" value="Tscrpt_reg_HTH_GntR"/>
</dbReference>
<dbReference type="SUPFAM" id="SSF53822">
    <property type="entry name" value="Periplasmic binding protein-like I"/>
    <property type="match status" value="1"/>
</dbReference>
<reference evidence="5 6" key="1">
    <citation type="journal article" date="2012" name="J. Bacteriol.">
        <title>Genome Sequence of Fibrella aestuarina BUZ 2T, a Filamentous Marine Bacterium.</title>
        <authorList>
            <person name="Filippini M."/>
            <person name="Qi W."/>
            <person name="Blom J."/>
            <person name="Goesmann A."/>
            <person name="Smits T.H."/>
            <person name="Bagheri H.C."/>
        </authorList>
    </citation>
    <scope>NUCLEOTIDE SEQUENCE [LARGE SCALE GENOMIC DNA]</scope>
    <source>
        <strain evidence="6">BUZ 2T</strain>
    </source>
</reference>
<dbReference type="Gene3D" id="3.40.50.2300">
    <property type="match status" value="2"/>
</dbReference>
<dbReference type="InterPro" id="IPR036390">
    <property type="entry name" value="WH_DNA-bd_sf"/>
</dbReference>
<dbReference type="Pfam" id="PF00392">
    <property type="entry name" value="GntR"/>
    <property type="match status" value="1"/>
</dbReference>
<dbReference type="EMBL" id="HE796683">
    <property type="protein sequence ID" value="CCH01501.1"/>
    <property type="molecule type" value="Genomic_DNA"/>
</dbReference>
<evidence type="ECO:0000259" key="4">
    <source>
        <dbReference type="PROSITE" id="PS50949"/>
    </source>
</evidence>
<dbReference type="CDD" id="cd07377">
    <property type="entry name" value="WHTH_GntR"/>
    <property type="match status" value="1"/>
</dbReference>
<keyword evidence="1" id="KW-0805">Transcription regulation</keyword>
<dbReference type="GO" id="GO:0003700">
    <property type="term" value="F:DNA-binding transcription factor activity"/>
    <property type="evidence" value="ECO:0007669"/>
    <property type="project" value="InterPro"/>
</dbReference>
<dbReference type="KEGG" id="fae:FAES_3494"/>
<dbReference type="InterPro" id="IPR036388">
    <property type="entry name" value="WH-like_DNA-bd_sf"/>
</dbReference>
<sequence length="348" mass="39791">MPSANPLICPVQLLRLNAQADTPKYQQLYDSVIRNIEQRLVGPGYRLPSIFEVSSEFDVSHGTVEKAYRLLQANGIINSVNGKGYYIKHTGIDQKLTVFLLFNKLSAHKKLIYDAFVASLGPDATVQLHVYYNDFERFRDLLQQQDDRDLTHYVIIPHFFDQEDKARQLIDQLPKHKLLVLDKLMEGIRGRYAAVYQNFKADIDSALTEALPLLTKYRKLTILFPNQTYLPKAILNGFFAFCSQHGFGAQLISSIDTEPIEAQTAYITLMEDDLVPLVKKIRQTPYRLGQDVGILSYNDTPVKEIILDGITVMSTDFEQMGRTAAQLIRENRSDHIENPFRLIVRHSL</sequence>
<dbReference type="SUPFAM" id="SSF46785">
    <property type="entry name" value="Winged helix' DNA-binding domain"/>
    <property type="match status" value="1"/>
</dbReference>
<evidence type="ECO:0000256" key="3">
    <source>
        <dbReference type="ARBA" id="ARBA00023163"/>
    </source>
</evidence>
<keyword evidence="6" id="KW-1185">Reference proteome</keyword>
<dbReference type="STRING" id="1166018.FAES_3494"/>
<dbReference type="Gene3D" id="1.10.10.10">
    <property type="entry name" value="Winged helix-like DNA-binding domain superfamily/Winged helix DNA-binding domain"/>
    <property type="match status" value="1"/>
</dbReference>
<evidence type="ECO:0000313" key="5">
    <source>
        <dbReference type="EMBL" id="CCH01501.1"/>
    </source>
</evidence>
<dbReference type="OrthoDB" id="742238at2"/>
<protein>
    <submittedName>
        <fullName evidence="5">Transcriptional regulator, GntR family</fullName>
    </submittedName>
</protein>
<dbReference type="AlphaFoldDB" id="I0KBJ8"/>
<dbReference type="eggNOG" id="COG1609">
    <property type="taxonomic scope" value="Bacteria"/>
</dbReference>
<keyword evidence="2" id="KW-0238">DNA-binding</keyword>
<dbReference type="InterPro" id="IPR046335">
    <property type="entry name" value="LacI/GalR-like_sensor"/>
</dbReference>
<name>I0KBJ8_9BACT</name>
<dbReference type="GO" id="GO:0003677">
    <property type="term" value="F:DNA binding"/>
    <property type="evidence" value="ECO:0007669"/>
    <property type="project" value="UniProtKB-KW"/>
</dbReference>
<dbReference type="PATRIC" id="fig|1166018.3.peg.5270"/>
<dbReference type="PROSITE" id="PS50949">
    <property type="entry name" value="HTH_GNTR"/>
    <property type="match status" value="1"/>
</dbReference>
<keyword evidence="3" id="KW-0804">Transcription</keyword>
<dbReference type="SMART" id="SM00345">
    <property type="entry name" value="HTH_GNTR"/>
    <property type="match status" value="1"/>
</dbReference>
<dbReference type="InterPro" id="IPR028082">
    <property type="entry name" value="Peripla_BP_I"/>
</dbReference>
<organism evidence="5 6">
    <name type="scientific">Fibrella aestuarina BUZ 2</name>
    <dbReference type="NCBI Taxonomy" id="1166018"/>
    <lineage>
        <taxon>Bacteria</taxon>
        <taxon>Pseudomonadati</taxon>
        <taxon>Bacteroidota</taxon>
        <taxon>Cytophagia</taxon>
        <taxon>Cytophagales</taxon>
        <taxon>Spirosomataceae</taxon>
        <taxon>Fibrella</taxon>
    </lineage>
</organism>
<proteinExistence type="predicted"/>
<accession>I0KBJ8</accession>
<feature type="domain" description="HTH gntR-type" evidence="4">
    <location>
        <begin position="22"/>
        <end position="90"/>
    </location>
</feature>
<evidence type="ECO:0000256" key="1">
    <source>
        <dbReference type="ARBA" id="ARBA00023015"/>
    </source>
</evidence>
<evidence type="ECO:0000313" key="6">
    <source>
        <dbReference type="Proteomes" id="UP000011058"/>
    </source>
</evidence>
<dbReference type="PANTHER" id="PTHR38445">
    <property type="entry name" value="HTH-TYPE TRANSCRIPTIONAL REPRESSOR YTRA"/>
    <property type="match status" value="1"/>
</dbReference>
<dbReference type="Pfam" id="PF13377">
    <property type="entry name" value="Peripla_BP_3"/>
    <property type="match status" value="1"/>
</dbReference>
<gene>
    <name evidence="5" type="ORF">FAES_3494</name>
</gene>
<dbReference type="PANTHER" id="PTHR38445:SF10">
    <property type="entry name" value="GNTR-FAMILY TRANSCRIPTIONAL REGULATOR"/>
    <property type="match status" value="1"/>
</dbReference>
<evidence type="ECO:0000256" key="2">
    <source>
        <dbReference type="ARBA" id="ARBA00023125"/>
    </source>
</evidence>
<dbReference type="RefSeq" id="WP_015332600.1">
    <property type="nucleotide sequence ID" value="NC_020054.1"/>
</dbReference>